<sequence length="267" mass="30369">MSLNICVTTTITRSTSELGPLLNSDGDELPPPTNLSDEALAESWRSAHWEDDEDRTGNADDEQLGYPHHDGATYNYVDPPEDESQPSPANIIKEQTRYAQTVTSSSNPAKGQVSLIAPDVASPYDVFIVMPLTFLMECDGHHLYVHRMGMGDFTTFHAFVLTWDNLKVAWHLYSEVSPHRVFSHIHFTGKEEGVEQYEVELFRMFFDQVTYGDVKTPHEFTSVIFQPLITMIEHPGWLTDGVKKLEAVHYQDRSISHWAPTDFHPHH</sequence>
<protein>
    <submittedName>
        <fullName evidence="2">Uncharacterized protein</fullName>
    </submittedName>
</protein>
<proteinExistence type="predicted"/>
<dbReference type="GeneID" id="63828946"/>
<dbReference type="Proteomes" id="UP000076871">
    <property type="component" value="Unassembled WGS sequence"/>
</dbReference>
<dbReference type="AlphaFoldDB" id="A0A165HTV3"/>
<reference evidence="2 3" key="1">
    <citation type="journal article" date="2016" name="Mol. Biol. Evol.">
        <title>Comparative Genomics of Early-Diverging Mushroom-Forming Fungi Provides Insights into the Origins of Lignocellulose Decay Capabilities.</title>
        <authorList>
            <person name="Nagy L.G."/>
            <person name="Riley R."/>
            <person name="Tritt A."/>
            <person name="Adam C."/>
            <person name="Daum C."/>
            <person name="Floudas D."/>
            <person name="Sun H."/>
            <person name="Yadav J.S."/>
            <person name="Pangilinan J."/>
            <person name="Larsson K.H."/>
            <person name="Matsuura K."/>
            <person name="Barry K."/>
            <person name="Labutti K."/>
            <person name="Kuo R."/>
            <person name="Ohm R.A."/>
            <person name="Bhattacharya S.S."/>
            <person name="Shirouzu T."/>
            <person name="Yoshinaga Y."/>
            <person name="Martin F.M."/>
            <person name="Grigoriev I.V."/>
            <person name="Hibbett D.S."/>
        </authorList>
    </citation>
    <scope>NUCLEOTIDE SEQUENCE [LARGE SCALE GENOMIC DNA]</scope>
    <source>
        <strain evidence="2 3">93-53</strain>
    </source>
</reference>
<evidence type="ECO:0000313" key="2">
    <source>
        <dbReference type="EMBL" id="KZT12180.1"/>
    </source>
</evidence>
<accession>A0A165HTV3</accession>
<gene>
    <name evidence="2" type="ORF">LAESUDRAFT_754668</name>
</gene>
<dbReference type="EMBL" id="KV427606">
    <property type="protein sequence ID" value="KZT12180.1"/>
    <property type="molecule type" value="Genomic_DNA"/>
</dbReference>
<evidence type="ECO:0000256" key="1">
    <source>
        <dbReference type="SAM" id="MobiDB-lite"/>
    </source>
</evidence>
<dbReference type="InParanoid" id="A0A165HTV3"/>
<keyword evidence="3" id="KW-1185">Reference proteome</keyword>
<dbReference type="RefSeq" id="XP_040769828.1">
    <property type="nucleotide sequence ID" value="XM_040911918.1"/>
</dbReference>
<feature type="compositionally biased region" description="Acidic residues" evidence="1">
    <location>
        <begin position="50"/>
        <end position="63"/>
    </location>
</feature>
<feature type="region of interest" description="Disordered" evidence="1">
    <location>
        <begin position="17"/>
        <end position="88"/>
    </location>
</feature>
<organism evidence="2 3">
    <name type="scientific">Laetiporus sulphureus 93-53</name>
    <dbReference type="NCBI Taxonomy" id="1314785"/>
    <lineage>
        <taxon>Eukaryota</taxon>
        <taxon>Fungi</taxon>
        <taxon>Dikarya</taxon>
        <taxon>Basidiomycota</taxon>
        <taxon>Agaricomycotina</taxon>
        <taxon>Agaricomycetes</taxon>
        <taxon>Polyporales</taxon>
        <taxon>Laetiporus</taxon>
    </lineage>
</organism>
<name>A0A165HTV3_9APHY</name>
<evidence type="ECO:0000313" key="3">
    <source>
        <dbReference type="Proteomes" id="UP000076871"/>
    </source>
</evidence>